<dbReference type="AlphaFoldDB" id="U5CWI0"/>
<dbReference type="Proteomes" id="UP000016856">
    <property type="component" value="Unassembled WGS sequence"/>
</dbReference>
<name>U5CWI0_CALSX</name>
<gene>
    <name evidence="1" type="ORF">O163_01330</name>
</gene>
<dbReference type="EMBL" id="AXDC01000002">
    <property type="protein sequence ID" value="ERM93311.1"/>
    <property type="molecule type" value="Genomic_DNA"/>
</dbReference>
<protein>
    <submittedName>
        <fullName evidence="1">Uncharacterized protein</fullName>
    </submittedName>
</protein>
<accession>U5CWI0</accession>
<reference evidence="1 2" key="1">
    <citation type="journal article" date="2013" name="Genome Announc.">
        <title>Draft Genome Sequence of an Anaerobic and Extremophilic Bacterium, Caldanaerobacter yonseiensis, Isolated from a Geothermal Hot Stream.</title>
        <authorList>
            <person name="Lee S.J."/>
            <person name="Lee Y.J."/>
            <person name="Park G.S."/>
            <person name="Kim B.C."/>
            <person name="Lee S.J."/>
            <person name="Shin J.H."/>
            <person name="Lee D.W."/>
        </authorList>
    </citation>
    <scope>NUCLEOTIDE SEQUENCE [LARGE SCALE GENOMIC DNA]</scope>
    <source>
        <strain evidence="1 2">KB-1</strain>
    </source>
</reference>
<sequence>MSKRREIRVAKLTYLVSKKLGLPKEEQIYNCKGDYFTISEKF</sequence>
<evidence type="ECO:0000313" key="2">
    <source>
        <dbReference type="Proteomes" id="UP000016856"/>
    </source>
</evidence>
<evidence type="ECO:0000313" key="1">
    <source>
        <dbReference type="EMBL" id="ERM93311.1"/>
    </source>
</evidence>
<comment type="caution">
    <text evidence="1">The sequence shown here is derived from an EMBL/GenBank/DDBJ whole genome shotgun (WGS) entry which is preliminary data.</text>
</comment>
<dbReference type="PATRIC" id="fig|1388761.3.peg.262"/>
<organism evidence="1 2">
    <name type="scientific">Caldanaerobacter subterraneus subsp. yonseiensis KB-1</name>
    <dbReference type="NCBI Taxonomy" id="1388761"/>
    <lineage>
        <taxon>Bacteria</taxon>
        <taxon>Bacillati</taxon>
        <taxon>Bacillota</taxon>
        <taxon>Clostridia</taxon>
        <taxon>Thermoanaerobacterales</taxon>
        <taxon>Thermoanaerobacteraceae</taxon>
        <taxon>Caldanaerobacter</taxon>
    </lineage>
</organism>
<proteinExistence type="predicted"/>